<evidence type="ECO:0000256" key="1">
    <source>
        <dbReference type="SAM" id="Phobius"/>
    </source>
</evidence>
<proteinExistence type="predicted"/>
<evidence type="ECO:0000313" key="2">
    <source>
        <dbReference type="EMBL" id="SPC16040.1"/>
    </source>
</evidence>
<sequence>MCGRRPGAPCMAAVYLFVDIGYFPYIRASERRYPF</sequence>
<protein>
    <submittedName>
        <fullName evidence="2">Uncharacterized protein</fullName>
    </submittedName>
</protein>
<organism evidence="2">
    <name type="scientific">Cupriavidus taiwanensis</name>
    <dbReference type="NCBI Taxonomy" id="164546"/>
    <lineage>
        <taxon>Bacteria</taxon>
        <taxon>Pseudomonadati</taxon>
        <taxon>Pseudomonadota</taxon>
        <taxon>Betaproteobacteria</taxon>
        <taxon>Burkholderiales</taxon>
        <taxon>Burkholderiaceae</taxon>
        <taxon>Cupriavidus</taxon>
    </lineage>
</organism>
<keyword evidence="1" id="KW-0472">Membrane</keyword>
<keyword evidence="1" id="KW-0812">Transmembrane</keyword>
<reference evidence="2" key="1">
    <citation type="submission" date="2018-01" db="EMBL/GenBank/DDBJ databases">
        <authorList>
            <person name="Clerissi C."/>
        </authorList>
    </citation>
    <scope>NUCLEOTIDE SEQUENCE [LARGE SCALE GENOMIC DNA]</scope>
    <source>
        <strain evidence="2">Cupriavidus taiwanensis STM 6021</strain>
    </source>
</reference>
<accession>A0A7Z7NN14</accession>
<dbReference type="EMBL" id="OGUU01000011">
    <property type="protein sequence ID" value="SPC16040.1"/>
    <property type="molecule type" value="Genomic_DNA"/>
</dbReference>
<dbReference type="Proteomes" id="UP000257139">
    <property type="component" value="Chromosome CBM2594_a"/>
</dbReference>
<keyword evidence="1" id="KW-1133">Transmembrane helix</keyword>
<name>A0A7Z7NN14_9BURK</name>
<feature type="transmembrane region" description="Helical" evidence="1">
    <location>
        <begin position="6"/>
        <end position="25"/>
    </location>
</feature>
<gene>
    <name evidence="2" type="ORF">CBM2594_A70605</name>
</gene>
<dbReference type="AlphaFoldDB" id="A0A7Z7NN14"/>
<comment type="caution">
    <text evidence="2">The sequence shown here is derived from an EMBL/GenBank/DDBJ whole genome shotgun (WGS) entry which is preliminary data.</text>
</comment>